<protein>
    <recommendedName>
        <fullName evidence="5">Sulfatase N-terminal domain-containing protein</fullName>
    </recommendedName>
</protein>
<evidence type="ECO:0000256" key="1">
    <source>
        <dbReference type="ARBA" id="ARBA00008779"/>
    </source>
</evidence>
<evidence type="ECO:0000256" key="3">
    <source>
        <dbReference type="ARBA" id="ARBA00022801"/>
    </source>
</evidence>
<name>A0A381S703_9ZZZZ</name>
<dbReference type="CDD" id="cd16025">
    <property type="entry name" value="PAS_like"/>
    <property type="match status" value="1"/>
</dbReference>
<dbReference type="InterPro" id="IPR050738">
    <property type="entry name" value="Sulfatase"/>
</dbReference>
<evidence type="ECO:0000256" key="4">
    <source>
        <dbReference type="ARBA" id="ARBA00022837"/>
    </source>
</evidence>
<proteinExistence type="inferred from homology"/>
<keyword evidence="2" id="KW-0479">Metal-binding</keyword>
<comment type="similarity">
    <text evidence="1">Belongs to the sulfatase family.</text>
</comment>
<evidence type="ECO:0000313" key="6">
    <source>
        <dbReference type="EMBL" id="SUZ99882.1"/>
    </source>
</evidence>
<sequence>MSDRPNFVLILADDMGYSDLGCYGSEINTPNIDSLANTGVRFSQMYNSARCCPSRASLLTGLNPHQAGIGHMVSSFGRPNEIKHPSYQGYLNENCATIAEVLKGSGYTTLMSGKWHVGGGYDLLDESSWFPGSVGHPTPVQRGFDKFFGIVSGAANYFHPRTLMRNEELIELETSDFYLTDAISDNAVSMIEDAAQEDNPFFLHVAYTAPHWPLHALEEDIARYQGRYQSGWDAVRTNRHEELKGLGILDEKWKISPRDSASFPWKEAKDHDWEDLRMAVYSAMIDRMDQGVGKLLRKLEELGIDDNTVIMFLSDNGGCAEFLAEDSTRPIPSQYASPTRDGRTMKIGNREDLIPGPDDTFMSYDLPWANASNTPFRLFKRWTHEGGISTPFVIRWPSKITKSSIVHEPTHIIDISATIYDAASAAYPKEISGNEIKPLEGESLLKAVTGRTWQRSAPIFWEHEGSRAMRDGQWKIVSEVGRGWEIYNMEEDRTELKNLAETESSRLADMESSYEDWARRCEVEAWPVPPLTWDPKMRAPHAHSSA</sequence>
<keyword evidence="4" id="KW-0106">Calcium</keyword>
<dbReference type="EMBL" id="UINC01002747">
    <property type="protein sequence ID" value="SUZ99882.1"/>
    <property type="molecule type" value="Genomic_DNA"/>
</dbReference>
<dbReference type="FunFam" id="3.40.720.10:FF:000047">
    <property type="entry name" value="Arylsulfatase"/>
    <property type="match status" value="1"/>
</dbReference>
<dbReference type="Gene3D" id="3.40.720.10">
    <property type="entry name" value="Alkaline Phosphatase, subunit A"/>
    <property type="match status" value="1"/>
</dbReference>
<organism evidence="6">
    <name type="scientific">marine metagenome</name>
    <dbReference type="NCBI Taxonomy" id="408172"/>
    <lineage>
        <taxon>unclassified sequences</taxon>
        <taxon>metagenomes</taxon>
        <taxon>ecological metagenomes</taxon>
    </lineage>
</organism>
<dbReference type="InterPro" id="IPR000917">
    <property type="entry name" value="Sulfatase_N"/>
</dbReference>
<dbReference type="Gene3D" id="3.30.1120.10">
    <property type="match status" value="1"/>
</dbReference>
<dbReference type="PANTHER" id="PTHR42693:SF33">
    <property type="entry name" value="ARYLSULFATASE"/>
    <property type="match status" value="1"/>
</dbReference>
<dbReference type="PROSITE" id="PS00149">
    <property type="entry name" value="SULFATASE_2"/>
    <property type="match status" value="1"/>
</dbReference>
<dbReference type="SUPFAM" id="SSF53649">
    <property type="entry name" value="Alkaline phosphatase-like"/>
    <property type="match status" value="1"/>
</dbReference>
<reference evidence="6" key="1">
    <citation type="submission" date="2018-05" db="EMBL/GenBank/DDBJ databases">
        <authorList>
            <person name="Lanie J.A."/>
            <person name="Ng W.-L."/>
            <person name="Kazmierczak K.M."/>
            <person name="Andrzejewski T.M."/>
            <person name="Davidsen T.M."/>
            <person name="Wayne K.J."/>
            <person name="Tettelin H."/>
            <person name="Glass J.I."/>
            <person name="Rusch D."/>
            <person name="Podicherti R."/>
            <person name="Tsui H.-C.T."/>
            <person name="Winkler M.E."/>
        </authorList>
    </citation>
    <scope>NUCLEOTIDE SEQUENCE</scope>
</reference>
<dbReference type="AlphaFoldDB" id="A0A381S703"/>
<dbReference type="InterPro" id="IPR017850">
    <property type="entry name" value="Alkaline_phosphatase_core_sf"/>
</dbReference>
<dbReference type="InterPro" id="IPR024607">
    <property type="entry name" value="Sulfatase_CS"/>
</dbReference>
<keyword evidence="3" id="KW-0378">Hydrolase</keyword>
<dbReference type="GO" id="GO:0046872">
    <property type="term" value="F:metal ion binding"/>
    <property type="evidence" value="ECO:0007669"/>
    <property type="project" value="UniProtKB-KW"/>
</dbReference>
<feature type="domain" description="Sulfatase N-terminal" evidence="5">
    <location>
        <begin position="5"/>
        <end position="423"/>
    </location>
</feature>
<dbReference type="Pfam" id="PF00884">
    <property type="entry name" value="Sulfatase"/>
    <property type="match status" value="1"/>
</dbReference>
<evidence type="ECO:0000256" key="2">
    <source>
        <dbReference type="ARBA" id="ARBA00022723"/>
    </source>
</evidence>
<gene>
    <name evidence="6" type="ORF">METZ01_LOCUS52736</name>
</gene>
<dbReference type="PANTHER" id="PTHR42693">
    <property type="entry name" value="ARYLSULFATASE FAMILY MEMBER"/>
    <property type="match status" value="1"/>
</dbReference>
<accession>A0A381S703</accession>
<dbReference type="GO" id="GO:0004065">
    <property type="term" value="F:arylsulfatase activity"/>
    <property type="evidence" value="ECO:0007669"/>
    <property type="project" value="TreeGrafter"/>
</dbReference>
<evidence type="ECO:0000259" key="5">
    <source>
        <dbReference type="Pfam" id="PF00884"/>
    </source>
</evidence>